<comment type="caution">
    <text evidence="1">The sequence shown here is derived from an EMBL/GenBank/DDBJ whole genome shotgun (WGS) entry which is preliminary data.</text>
</comment>
<name>A0ABS7CMY8_9BACL</name>
<keyword evidence="1" id="KW-0238">DNA-binding</keyword>
<organism evidence="1 2">
    <name type="scientific">Paenibacillus sepulcri</name>
    <dbReference type="NCBI Taxonomy" id="359917"/>
    <lineage>
        <taxon>Bacteria</taxon>
        <taxon>Bacillati</taxon>
        <taxon>Bacillota</taxon>
        <taxon>Bacilli</taxon>
        <taxon>Bacillales</taxon>
        <taxon>Paenibacillaceae</taxon>
        <taxon>Paenibacillus</taxon>
    </lineage>
</organism>
<proteinExistence type="predicted"/>
<sequence>PTIGIGQPVTGFQSWKEGCMSSLLEWNFSQNRMDRKSEEQGDAKAVLTEDMSKVIHRYIINGELGAFEETIHKELAEAFRQSQARFVKLIVQFYFLLDALAHSAGVELAG</sequence>
<dbReference type="GO" id="GO:0003677">
    <property type="term" value="F:DNA binding"/>
    <property type="evidence" value="ECO:0007669"/>
    <property type="project" value="UniProtKB-KW"/>
</dbReference>
<protein>
    <submittedName>
        <fullName evidence="1">DNA-binding response regulator</fullName>
    </submittedName>
</protein>
<feature type="non-terminal residue" evidence="1">
    <location>
        <position position="110"/>
    </location>
</feature>
<dbReference type="EMBL" id="JAHZIK010003758">
    <property type="protein sequence ID" value="MBW7462276.1"/>
    <property type="molecule type" value="Genomic_DNA"/>
</dbReference>
<accession>A0ABS7CMY8</accession>
<keyword evidence="2" id="KW-1185">Reference proteome</keyword>
<gene>
    <name evidence="1" type="ORF">K0U00_50315</name>
</gene>
<reference evidence="1 2" key="1">
    <citation type="submission" date="2021-07" db="EMBL/GenBank/DDBJ databases">
        <title>Paenibacillus radiodurans sp. nov., isolated from the southeastern edge of Tengger Desert.</title>
        <authorList>
            <person name="Zhang G."/>
        </authorList>
    </citation>
    <scope>NUCLEOTIDE SEQUENCE [LARGE SCALE GENOMIC DNA]</scope>
    <source>
        <strain evidence="1 2">CCM 7311</strain>
    </source>
</reference>
<dbReference type="Proteomes" id="UP001519887">
    <property type="component" value="Unassembled WGS sequence"/>
</dbReference>
<feature type="non-terminal residue" evidence="1">
    <location>
        <position position="1"/>
    </location>
</feature>
<evidence type="ECO:0000313" key="1">
    <source>
        <dbReference type="EMBL" id="MBW7462276.1"/>
    </source>
</evidence>
<evidence type="ECO:0000313" key="2">
    <source>
        <dbReference type="Proteomes" id="UP001519887"/>
    </source>
</evidence>